<evidence type="ECO:0000313" key="1">
    <source>
        <dbReference type="EMBL" id="TMW55849.1"/>
    </source>
</evidence>
<name>A0A8K1C3P0_PYTOL</name>
<keyword evidence="2" id="KW-1185">Reference proteome</keyword>
<dbReference type="EMBL" id="SPLM01000146">
    <property type="protein sequence ID" value="TMW55849.1"/>
    <property type="molecule type" value="Genomic_DNA"/>
</dbReference>
<dbReference type="AlphaFoldDB" id="A0A8K1C3P0"/>
<sequence>MWQVQVVRRRTSRRHQDDGDELKAKLQVLKRVFVAYVEADALRLRVSGHRGAVWSSQTTPKQLVVRKRLVKVLMDNDVSIMFQLQSEDKALELATAAMETWGIEPQVHAEPQAVDEHRLEQQQMEELTELCMTNAVFRAQLQGLHGQLEQLWSF</sequence>
<accession>A0A8K1C3P0</accession>
<proteinExistence type="predicted"/>
<organism evidence="1 2">
    <name type="scientific">Pythium oligandrum</name>
    <name type="common">Mycoparasitic fungus</name>
    <dbReference type="NCBI Taxonomy" id="41045"/>
    <lineage>
        <taxon>Eukaryota</taxon>
        <taxon>Sar</taxon>
        <taxon>Stramenopiles</taxon>
        <taxon>Oomycota</taxon>
        <taxon>Peronosporomycetes</taxon>
        <taxon>Pythiales</taxon>
        <taxon>Pythiaceae</taxon>
        <taxon>Pythium</taxon>
    </lineage>
</organism>
<gene>
    <name evidence="1" type="ORF">Poli38472_008497</name>
</gene>
<comment type="caution">
    <text evidence="1">The sequence shown here is derived from an EMBL/GenBank/DDBJ whole genome shotgun (WGS) entry which is preliminary data.</text>
</comment>
<evidence type="ECO:0000313" key="2">
    <source>
        <dbReference type="Proteomes" id="UP000794436"/>
    </source>
</evidence>
<protein>
    <submittedName>
        <fullName evidence="1">Uncharacterized protein</fullName>
    </submittedName>
</protein>
<dbReference type="Proteomes" id="UP000794436">
    <property type="component" value="Unassembled WGS sequence"/>
</dbReference>
<reference evidence="1" key="1">
    <citation type="submission" date="2019-03" db="EMBL/GenBank/DDBJ databases">
        <title>Long read genome sequence of the mycoparasitic Pythium oligandrum ATCC 38472 isolated from sugarbeet rhizosphere.</title>
        <authorList>
            <person name="Gaulin E."/>
        </authorList>
    </citation>
    <scope>NUCLEOTIDE SEQUENCE</scope>
    <source>
        <strain evidence="1">ATCC 38472_TT</strain>
    </source>
</reference>